<dbReference type="EMBL" id="CP094358">
    <property type="protein sequence ID" value="UOB16169.1"/>
    <property type="molecule type" value="Genomic_DNA"/>
</dbReference>
<keyword evidence="1" id="KW-0175">Coiled coil</keyword>
<dbReference type="SUPFAM" id="SSF58113">
    <property type="entry name" value="Apolipoprotein A-I"/>
    <property type="match status" value="1"/>
</dbReference>
<proteinExistence type="predicted"/>
<reference evidence="2" key="1">
    <citation type="submission" date="2022-03" db="EMBL/GenBank/DDBJ databases">
        <title>Description of Abyssus ytuae gen. nov., sp. nov., a novel member of the family Flavobacteriaceae isolated from the sediment of Mariana Trench.</title>
        <authorList>
            <person name="Zhang J."/>
            <person name="Xu X."/>
        </authorList>
    </citation>
    <scope>NUCLEOTIDE SEQUENCE</scope>
    <source>
        <strain evidence="2">MT3330</strain>
    </source>
</reference>
<keyword evidence="3" id="KW-1185">Reference proteome</keyword>
<feature type="coiled-coil region" evidence="1">
    <location>
        <begin position="34"/>
        <end position="101"/>
    </location>
</feature>
<dbReference type="KEGG" id="fbm:MQE35_10520"/>
<name>A0A9E6ZIJ1_9FLAO</name>
<dbReference type="RefSeq" id="WP_255841335.1">
    <property type="nucleotide sequence ID" value="NZ_CP094358.1"/>
</dbReference>
<accession>A0A9E6ZIJ1</accession>
<evidence type="ECO:0000313" key="3">
    <source>
        <dbReference type="Proteomes" id="UP000831290"/>
    </source>
</evidence>
<sequence length="120" mass="13682">MSKKEITNPPENGQAHDASSKIEVIKELLFGENIQEYKSEFDKIKEDILKKKNELNNLIEEARGELTQNIDNLSTDLNIRITELENKITDRTDDLDEAKVDRKLLGKLLMDLGEKISAKG</sequence>
<evidence type="ECO:0000313" key="2">
    <source>
        <dbReference type="EMBL" id="UOB16169.1"/>
    </source>
</evidence>
<dbReference type="AlphaFoldDB" id="A0A9E6ZIJ1"/>
<protein>
    <submittedName>
        <fullName evidence="2">Fructose 1,6-bisphosphatase</fullName>
    </submittedName>
</protein>
<gene>
    <name evidence="2" type="ORF">MQE35_10520</name>
</gene>
<dbReference type="Proteomes" id="UP000831290">
    <property type="component" value="Chromosome"/>
</dbReference>
<evidence type="ECO:0000256" key="1">
    <source>
        <dbReference type="SAM" id="Coils"/>
    </source>
</evidence>
<dbReference type="Gene3D" id="1.20.120.20">
    <property type="entry name" value="Apolipoprotein"/>
    <property type="match status" value="1"/>
</dbReference>
<organism evidence="2 3">
    <name type="scientific">Abyssalbus ytuae</name>
    <dbReference type="NCBI Taxonomy" id="2926907"/>
    <lineage>
        <taxon>Bacteria</taxon>
        <taxon>Pseudomonadati</taxon>
        <taxon>Bacteroidota</taxon>
        <taxon>Flavobacteriia</taxon>
        <taxon>Flavobacteriales</taxon>
        <taxon>Flavobacteriaceae</taxon>
        <taxon>Abyssalbus</taxon>
    </lineage>
</organism>